<accession>X1RI77</accession>
<dbReference type="AlphaFoldDB" id="X1RI77"/>
<comment type="caution">
    <text evidence="1">The sequence shown here is derived from an EMBL/GenBank/DDBJ whole genome shotgun (WGS) entry which is preliminary data.</text>
</comment>
<proteinExistence type="predicted"/>
<gene>
    <name evidence="1" type="ORF">S06H3_56794</name>
</gene>
<dbReference type="Gene3D" id="2.40.160.20">
    <property type="match status" value="1"/>
</dbReference>
<organism evidence="1">
    <name type="scientific">marine sediment metagenome</name>
    <dbReference type="NCBI Taxonomy" id="412755"/>
    <lineage>
        <taxon>unclassified sequences</taxon>
        <taxon>metagenomes</taxon>
        <taxon>ecological metagenomes</taxon>
    </lineage>
</organism>
<dbReference type="EMBL" id="BARV01036569">
    <property type="protein sequence ID" value="GAI55279.1"/>
    <property type="molecule type" value="Genomic_DNA"/>
</dbReference>
<evidence type="ECO:0000313" key="1">
    <source>
        <dbReference type="EMBL" id="GAI55279.1"/>
    </source>
</evidence>
<sequence length="228" mass="26519">GNPGALYLFFNQPLLGNERIYFGYDLAFGISYNFLNYDPEHNPEQLAIGTAQNIIFQIEAETGFRILKRLDGAVGFGFTHFSNGRIRTPQRGVNLYHLSGKLRYHMSVLYRKEGLREGWPKVRPEPIHHILPKFNPRWEFYICTSAGMASPEGEHLWVDRSLHYFVASIDLSTAYHYAYFGKLGLGVDLFYDQSLNEYKGPPQTSLPFNEEIYWGTHILHEFMIQRFR</sequence>
<name>X1RI77_9ZZZZ</name>
<reference evidence="1" key="1">
    <citation type="journal article" date="2014" name="Front. Microbiol.">
        <title>High frequency of phylogenetically diverse reductive dehalogenase-homologous genes in deep subseafloor sedimentary metagenomes.</title>
        <authorList>
            <person name="Kawai M."/>
            <person name="Futagami T."/>
            <person name="Toyoda A."/>
            <person name="Takaki Y."/>
            <person name="Nishi S."/>
            <person name="Hori S."/>
            <person name="Arai W."/>
            <person name="Tsubouchi T."/>
            <person name="Morono Y."/>
            <person name="Uchiyama I."/>
            <person name="Ito T."/>
            <person name="Fujiyama A."/>
            <person name="Inagaki F."/>
            <person name="Takami H."/>
        </authorList>
    </citation>
    <scope>NUCLEOTIDE SEQUENCE</scope>
    <source>
        <strain evidence="1">Expedition CK06-06</strain>
    </source>
</reference>
<dbReference type="Pfam" id="PF09411">
    <property type="entry name" value="PagL"/>
    <property type="match status" value="1"/>
</dbReference>
<feature type="non-terminal residue" evidence="1">
    <location>
        <position position="228"/>
    </location>
</feature>
<protein>
    <submittedName>
        <fullName evidence="1">Uncharacterized protein</fullName>
    </submittedName>
</protein>
<dbReference type="InterPro" id="IPR018550">
    <property type="entry name" value="Lipid-A_deacylase-rel"/>
</dbReference>
<feature type="non-terminal residue" evidence="1">
    <location>
        <position position="1"/>
    </location>
</feature>